<evidence type="ECO:0000259" key="3">
    <source>
        <dbReference type="SMART" id="SM00829"/>
    </source>
</evidence>
<dbReference type="Proteomes" id="UP000078397">
    <property type="component" value="Unassembled WGS sequence"/>
</dbReference>
<sequence>MKAIRIKAAGTAEVQTGVPVPKLRDDYILIKTEAVALNPTDWKHIDFLAGPGARVGCDYSGIVEEVGSKVQNGIKVGDRVAGMIHGSNPSNHEDGSFAEYVVAKGALQMRIPDTLSFEDAATLGAGIITMGQSLYQSLGLPLPNNPSKENIPVLIYGGSTATGTLAIQFAKLSGLQVIVTCSPRNEKLVRDLGADFVFDYKSPTCAADIRSATNNRLAHAFDTIASNDSAQICCSAIGPQGGRYTSLEPIEKLPRDDVTKLNTMAFTAVGEAFEIAGFQVPAKEEDYTFAVIFTRLAQDLLAQQKFKPHPVSVQEGGLDSVLDGLQRMREGRVSGVKLVYPI</sequence>
<keyword evidence="2" id="KW-0560">Oxidoreductase</keyword>
<feature type="domain" description="Enoyl reductase (ER)" evidence="3">
    <location>
        <begin position="10"/>
        <end position="339"/>
    </location>
</feature>
<dbReference type="InterPro" id="IPR036291">
    <property type="entry name" value="NAD(P)-bd_dom_sf"/>
</dbReference>
<name>A0A179FBI6_METCM</name>
<dbReference type="SUPFAM" id="SSF50129">
    <property type="entry name" value="GroES-like"/>
    <property type="match status" value="1"/>
</dbReference>
<dbReference type="SUPFAM" id="SSF51735">
    <property type="entry name" value="NAD(P)-binding Rossmann-fold domains"/>
    <property type="match status" value="1"/>
</dbReference>
<keyword evidence="5" id="KW-1185">Reference proteome</keyword>
<dbReference type="InterPro" id="IPR020843">
    <property type="entry name" value="ER"/>
</dbReference>
<dbReference type="OrthoDB" id="48317at2759"/>
<dbReference type="STRING" id="1380566.A0A179FBI6"/>
<accession>A0A179FBI6</accession>
<dbReference type="InterPro" id="IPR013149">
    <property type="entry name" value="ADH-like_C"/>
</dbReference>
<dbReference type="InterPro" id="IPR047122">
    <property type="entry name" value="Trans-enoyl_RdTase-like"/>
</dbReference>
<evidence type="ECO:0000256" key="1">
    <source>
        <dbReference type="ARBA" id="ARBA00008072"/>
    </source>
</evidence>
<dbReference type="KEGG" id="pchm:VFPPC_11118"/>
<gene>
    <name evidence="4" type="ORF">VFPPC_11118</name>
</gene>
<dbReference type="PANTHER" id="PTHR45348">
    <property type="entry name" value="HYPOTHETICAL OXIDOREDUCTASE (EUROFUNG)"/>
    <property type="match status" value="1"/>
</dbReference>
<organism evidence="4 5">
    <name type="scientific">Pochonia chlamydosporia 170</name>
    <dbReference type="NCBI Taxonomy" id="1380566"/>
    <lineage>
        <taxon>Eukaryota</taxon>
        <taxon>Fungi</taxon>
        <taxon>Dikarya</taxon>
        <taxon>Ascomycota</taxon>
        <taxon>Pezizomycotina</taxon>
        <taxon>Sordariomycetes</taxon>
        <taxon>Hypocreomycetidae</taxon>
        <taxon>Hypocreales</taxon>
        <taxon>Clavicipitaceae</taxon>
        <taxon>Pochonia</taxon>
    </lineage>
</organism>
<dbReference type="GO" id="GO:0016651">
    <property type="term" value="F:oxidoreductase activity, acting on NAD(P)H"/>
    <property type="evidence" value="ECO:0007669"/>
    <property type="project" value="InterPro"/>
</dbReference>
<dbReference type="InterPro" id="IPR011032">
    <property type="entry name" value="GroES-like_sf"/>
</dbReference>
<reference evidence="4 5" key="1">
    <citation type="journal article" date="2016" name="PLoS Pathog.">
        <title>Biosynthesis of antibiotic leucinostatins in bio-control fungus Purpureocillium lilacinum and their inhibition on phytophthora revealed by genome mining.</title>
        <authorList>
            <person name="Wang G."/>
            <person name="Liu Z."/>
            <person name="Lin R."/>
            <person name="Li E."/>
            <person name="Mao Z."/>
            <person name="Ling J."/>
            <person name="Yang Y."/>
            <person name="Yin W.B."/>
            <person name="Xie B."/>
        </authorList>
    </citation>
    <scope>NUCLEOTIDE SEQUENCE [LARGE SCALE GENOMIC DNA]</scope>
    <source>
        <strain evidence="4">170</strain>
    </source>
</reference>
<comment type="caution">
    <text evidence="4">The sequence shown here is derived from an EMBL/GenBank/DDBJ whole genome shotgun (WGS) entry which is preliminary data.</text>
</comment>
<dbReference type="RefSeq" id="XP_018140250.1">
    <property type="nucleotide sequence ID" value="XM_018289383.1"/>
</dbReference>
<dbReference type="InterPro" id="IPR013154">
    <property type="entry name" value="ADH-like_N"/>
</dbReference>
<evidence type="ECO:0000313" key="4">
    <source>
        <dbReference type="EMBL" id="OAQ62670.1"/>
    </source>
</evidence>
<protein>
    <submittedName>
        <fullName evidence="4">Zinc-binding oxidoreductase protein</fullName>
    </submittedName>
</protein>
<comment type="similarity">
    <text evidence="1">Belongs to the zinc-containing alcohol dehydrogenase family.</text>
</comment>
<dbReference type="PANTHER" id="PTHR45348:SF2">
    <property type="entry name" value="ZINC-TYPE ALCOHOL DEHYDROGENASE-LIKE PROTEIN C2E1P3.01"/>
    <property type="match status" value="1"/>
</dbReference>
<evidence type="ECO:0000313" key="5">
    <source>
        <dbReference type="Proteomes" id="UP000078397"/>
    </source>
</evidence>
<dbReference type="Pfam" id="PF08240">
    <property type="entry name" value="ADH_N"/>
    <property type="match status" value="1"/>
</dbReference>
<dbReference type="Gene3D" id="3.90.180.10">
    <property type="entry name" value="Medium-chain alcohol dehydrogenases, catalytic domain"/>
    <property type="match status" value="1"/>
</dbReference>
<dbReference type="SMART" id="SM00829">
    <property type="entry name" value="PKS_ER"/>
    <property type="match status" value="1"/>
</dbReference>
<dbReference type="CDD" id="cd08249">
    <property type="entry name" value="enoyl_reductase_like"/>
    <property type="match status" value="1"/>
</dbReference>
<dbReference type="Gene3D" id="3.40.50.720">
    <property type="entry name" value="NAD(P)-binding Rossmann-like Domain"/>
    <property type="match status" value="1"/>
</dbReference>
<dbReference type="GeneID" id="28853377"/>
<proteinExistence type="inferred from homology"/>
<evidence type="ECO:0000256" key="2">
    <source>
        <dbReference type="ARBA" id="ARBA00023002"/>
    </source>
</evidence>
<dbReference type="Pfam" id="PF00107">
    <property type="entry name" value="ADH_zinc_N"/>
    <property type="match status" value="1"/>
</dbReference>
<dbReference type="AlphaFoldDB" id="A0A179FBI6"/>
<dbReference type="EMBL" id="LSBJ02000006">
    <property type="protein sequence ID" value="OAQ62670.1"/>
    <property type="molecule type" value="Genomic_DNA"/>
</dbReference>